<sequence length="654" mass="74321">MVRIAKDAALILLMAPYFDMIPRINNTYKDRWTDWKVTRIGYRLLTTPNKDPTRIAAVSSHTFIIADGCILREERSMVPQRLIPTVIELSSRRTSSHRLNECTDRRPYNAGSDASGIKVESSKRQSILNYCSSQVLKSPLQKNTPCRGEFADVTGATTSHLNCATRIMKAIEASKVPKFKLRNDLRTSDTKERHLCSAPFMLPVALAVIMHCGIPSKKVLFRRAGIMDAEPRSGIFDKLVTRNTFSNYTVSYEDPVYLISFNVQNEGPGFRKLNQLDPCQKLCQNGSRCYVTRHETNTTRAELEFIDCQVSETGRLIDRMHEPIGSDVRPACLCGCPTNDLLDLRTVTNERTLVPAATVSITGKRECGTYNEALEVKSKIPRSLEIDHLETDAGATDRHSVANCKVNANAATKFRFRNFCETLVMSTIETDNTHPKIAFVKRHNTPKKREAITVIAWAMNAQSTFHHFPFVTQCSNVLPPNPTHFYGFTAKMDGPRPTFNGDVEQIVLKIDCHGMQEFLPEELHIRYWLGGYATVDYRNSPQRKHPLGAYFCNGWTDCRFVHHLRSKHYSLMLNFRLQTTNIRCSETKKLSYWITFKSSRCGQQVDNLEYSSYLPRNSVEQHSLGKGNTEREISREPISLSDLNVTNGLNRESR</sequence>
<reference evidence="1" key="1">
    <citation type="journal article" date="2011" name="Genome Biol.">
        <title>The draft genome of the carcinogenic human liver fluke Clonorchis sinensis.</title>
        <authorList>
            <person name="Wang X."/>
            <person name="Chen W."/>
            <person name="Huang Y."/>
            <person name="Sun J."/>
            <person name="Men J."/>
            <person name="Liu H."/>
            <person name="Luo F."/>
            <person name="Guo L."/>
            <person name="Lv X."/>
            <person name="Deng C."/>
            <person name="Zhou C."/>
            <person name="Fan Y."/>
            <person name="Li X."/>
            <person name="Huang L."/>
            <person name="Hu Y."/>
            <person name="Liang C."/>
            <person name="Hu X."/>
            <person name="Xu J."/>
            <person name="Yu X."/>
        </authorList>
    </citation>
    <scope>NUCLEOTIDE SEQUENCE [LARGE SCALE GENOMIC DNA]</scope>
    <source>
        <strain evidence="1">Henan</strain>
    </source>
</reference>
<protein>
    <submittedName>
        <fullName evidence="1">Uncharacterized protein</fullName>
    </submittedName>
</protein>
<name>G7YW66_CLOSI</name>
<proteinExistence type="predicted"/>
<evidence type="ECO:0000313" key="2">
    <source>
        <dbReference type="Proteomes" id="UP000008909"/>
    </source>
</evidence>
<dbReference type="AlphaFoldDB" id="G7YW66"/>
<gene>
    <name evidence="1" type="ORF">CLF_112317</name>
</gene>
<organism evidence="1 2">
    <name type="scientific">Clonorchis sinensis</name>
    <name type="common">Chinese liver fluke</name>
    <dbReference type="NCBI Taxonomy" id="79923"/>
    <lineage>
        <taxon>Eukaryota</taxon>
        <taxon>Metazoa</taxon>
        <taxon>Spiralia</taxon>
        <taxon>Lophotrochozoa</taxon>
        <taxon>Platyhelminthes</taxon>
        <taxon>Trematoda</taxon>
        <taxon>Digenea</taxon>
        <taxon>Opisthorchiida</taxon>
        <taxon>Opisthorchiata</taxon>
        <taxon>Opisthorchiidae</taxon>
        <taxon>Clonorchis</taxon>
    </lineage>
</organism>
<evidence type="ECO:0000313" key="1">
    <source>
        <dbReference type="EMBL" id="GAA57196.1"/>
    </source>
</evidence>
<keyword evidence="2" id="KW-1185">Reference proteome</keyword>
<dbReference type="EMBL" id="DF144588">
    <property type="protein sequence ID" value="GAA57196.1"/>
    <property type="molecule type" value="Genomic_DNA"/>
</dbReference>
<reference key="2">
    <citation type="submission" date="2011-10" db="EMBL/GenBank/DDBJ databases">
        <title>The genome and transcriptome sequence of Clonorchis sinensis provide insights into the carcinogenic liver fluke.</title>
        <authorList>
            <person name="Wang X."/>
            <person name="Huang Y."/>
            <person name="Chen W."/>
            <person name="Liu H."/>
            <person name="Guo L."/>
            <person name="Chen Y."/>
            <person name="Luo F."/>
            <person name="Zhou W."/>
            <person name="Sun J."/>
            <person name="Mao Q."/>
            <person name="Liang P."/>
            <person name="Zhou C."/>
            <person name="Tian Y."/>
            <person name="Men J."/>
            <person name="Lv X."/>
            <person name="Huang L."/>
            <person name="Zhou J."/>
            <person name="Hu Y."/>
            <person name="Li R."/>
            <person name="Zhang F."/>
            <person name="Lei H."/>
            <person name="Li X."/>
            <person name="Hu X."/>
            <person name="Liang C."/>
            <person name="Xu J."/>
            <person name="Wu Z."/>
            <person name="Yu X."/>
        </authorList>
    </citation>
    <scope>NUCLEOTIDE SEQUENCE</scope>
    <source>
        <strain>Henan</strain>
    </source>
</reference>
<dbReference type="Proteomes" id="UP000008909">
    <property type="component" value="Unassembled WGS sequence"/>
</dbReference>
<accession>G7YW66</accession>